<sequence length="371" mass="43034">MGVTERCDDKKYIYNIWTQKRSAVMAKMEGKQCVFLDRSNHSQPNTTSPSSTRPVLFLLLGIGIGYLITQVLVWPIMDLKSHTNRTGASTPLDIDLTEEVRVLCYVYTKPTNHKTQAQAVLETWGRRCNKLIFFSSRTDVNLTGSVELPVSPYFRESWLKTKMALKYLHDHHLNDADWFLEADDETYVVMENLRYMVYPYSPELAIYFGSPGTVMSRAALRRLVELSLPNPSKCEQKDAGPTAEKLRECLENVNVLAGNIYDSEGRRRMYLIEPQARSNLFLHYDSKNWFWKFLAYRTQDGIFAWSNYAVSFHYVQHRYIHCFEYMINRLRTFGRKQIVESLPPKYNSAAKKDLGAQSTDAEQEIPADYAY</sequence>
<dbReference type="Proteomes" id="UP000515162">
    <property type="component" value="Chromosome 2L"/>
</dbReference>
<dbReference type="Gene3D" id="3.90.550.50">
    <property type="match status" value="1"/>
</dbReference>
<evidence type="ECO:0000256" key="6">
    <source>
        <dbReference type="ARBA" id="ARBA00022679"/>
    </source>
</evidence>
<comment type="pathway">
    <text evidence="2">Protein modification; protein glycosylation.</text>
</comment>
<evidence type="ECO:0000313" key="16">
    <source>
        <dbReference type="RefSeq" id="XP_033151770.1"/>
    </source>
</evidence>
<evidence type="ECO:0000259" key="14">
    <source>
        <dbReference type="Pfam" id="PF02434"/>
    </source>
</evidence>
<reference evidence="16" key="1">
    <citation type="submission" date="2025-08" db="UniProtKB">
        <authorList>
            <consortium name="RefSeq"/>
        </authorList>
    </citation>
    <scope>IDENTIFICATION</scope>
    <source>
        <strain evidence="16">Mau12</strain>
        <tissue evidence="16">Whole Body</tissue>
    </source>
</reference>
<feature type="region of interest" description="Disordered" evidence="12">
    <location>
        <begin position="349"/>
        <end position="371"/>
    </location>
</feature>
<keyword evidence="10 13" id="KW-1133">Transmembrane helix</keyword>
<keyword evidence="15" id="KW-1185">Reference proteome</keyword>
<evidence type="ECO:0000313" key="15">
    <source>
        <dbReference type="Proteomes" id="UP000515162"/>
    </source>
</evidence>
<organism evidence="15 16">
    <name type="scientific">Drosophila mauritiana</name>
    <name type="common">Fruit fly</name>
    <dbReference type="NCBI Taxonomy" id="7226"/>
    <lineage>
        <taxon>Eukaryota</taxon>
        <taxon>Metazoa</taxon>
        <taxon>Ecdysozoa</taxon>
        <taxon>Arthropoda</taxon>
        <taxon>Hexapoda</taxon>
        <taxon>Insecta</taxon>
        <taxon>Pterygota</taxon>
        <taxon>Neoptera</taxon>
        <taxon>Endopterygota</taxon>
        <taxon>Diptera</taxon>
        <taxon>Brachycera</taxon>
        <taxon>Muscomorpha</taxon>
        <taxon>Ephydroidea</taxon>
        <taxon>Drosophilidae</taxon>
        <taxon>Drosophila</taxon>
        <taxon>Sophophora</taxon>
    </lineage>
</organism>
<evidence type="ECO:0000256" key="9">
    <source>
        <dbReference type="ARBA" id="ARBA00022968"/>
    </source>
</evidence>
<dbReference type="GeneID" id="117135566"/>
<keyword evidence="11 13" id="KW-0472">Membrane</keyword>
<dbReference type="PANTHER" id="PTHR23033:SF14">
    <property type="entry name" value="GLYCOPROTEIN-N-ACETYLGALACTOSAMINE 3-BETA-GALACTOSYLTRANSFERASE 1-RELATED"/>
    <property type="match status" value="1"/>
</dbReference>
<name>A0A6P8J8R5_DROMA</name>
<dbReference type="GO" id="GO:0000166">
    <property type="term" value="F:nucleotide binding"/>
    <property type="evidence" value="ECO:0007669"/>
    <property type="project" value="UniProtKB-KW"/>
</dbReference>
<gene>
    <name evidence="16" type="primary">LOC117135566</name>
</gene>
<comment type="subcellular location">
    <subcellularLocation>
        <location evidence="1">Membrane</location>
        <topology evidence="1">Single-pass type II membrane protein</topology>
    </subcellularLocation>
</comment>
<dbReference type="InterPro" id="IPR003378">
    <property type="entry name" value="Fringe-like_glycosylTrfase"/>
</dbReference>
<accession>A0A6P8J8R5</accession>
<keyword evidence="6" id="KW-0808">Transferase</keyword>
<evidence type="ECO:0000256" key="12">
    <source>
        <dbReference type="SAM" id="MobiDB-lite"/>
    </source>
</evidence>
<evidence type="ECO:0000256" key="13">
    <source>
        <dbReference type="SAM" id="Phobius"/>
    </source>
</evidence>
<protein>
    <recommendedName>
        <fullName evidence="4">N-acetylgalactosaminide beta-1,3-galactosyltransferase</fullName>
        <ecNumber evidence="4">2.4.1.122</ecNumber>
    </recommendedName>
</protein>
<dbReference type="EC" id="2.4.1.122" evidence="4"/>
<comment type="similarity">
    <text evidence="3">Belongs to the glycosyltransferase 31 family. Beta3-Gal-T subfamily.</text>
</comment>
<evidence type="ECO:0000256" key="5">
    <source>
        <dbReference type="ARBA" id="ARBA00022676"/>
    </source>
</evidence>
<dbReference type="FunFam" id="3.90.550.50:FF:000093">
    <property type="entry name" value="GD23187"/>
    <property type="match status" value="1"/>
</dbReference>
<proteinExistence type="inferred from homology"/>
<dbReference type="Pfam" id="PF02434">
    <property type="entry name" value="Fringe"/>
    <property type="match status" value="1"/>
</dbReference>
<dbReference type="GO" id="GO:0016263">
    <property type="term" value="F:glycoprotein-N-acetylgalactosamine 3-beta-galactosyltransferase activity"/>
    <property type="evidence" value="ECO:0007669"/>
    <property type="project" value="UniProtKB-EC"/>
</dbReference>
<keyword evidence="9" id="KW-0735">Signal-anchor</keyword>
<evidence type="ECO:0000256" key="1">
    <source>
        <dbReference type="ARBA" id="ARBA00004606"/>
    </source>
</evidence>
<evidence type="ECO:0000256" key="10">
    <source>
        <dbReference type="ARBA" id="ARBA00022989"/>
    </source>
</evidence>
<evidence type="ECO:0000256" key="2">
    <source>
        <dbReference type="ARBA" id="ARBA00004922"/>
    </source>
</evidence>
<feature type="transmembrane region" description="Helical" evidence="13">
    <location>
        <begin position="55"/>
        <end position="76"/>
    </location>
</feature>
<evidence type="ECO:0000256" key="11">
    <source>
        <dbReference type="ARBA" id="ARBA00023136"/>
    </source>
</evidence>
<keyword evidence="7 13" id="KW-0812">Transmembrane</keyword>
<keyword evidence="5" id="KW-0328">Glycosyltransferase</keyword>
<feature type="domain" description="Fringe-like glycosyltransferase" evidence="14">
    <location>
        <begin position="102"/>
        <end position="212"/>
    </location>
</feature>
<dbReference type="RefSeq" id="XP_033151770.1">
    <property type="nucleotide sequence ID" value="XM_033295879.1"/>
</dbReference>
<evidence type="ECO:0000256" key="8">
    <source>
        <dbReference type="ARBA" id="ARBA00022741"/>
    </source>
</evidence>
<evidence type="ECO:0000256" key="7">
    <source>
        <dbReference type="ARBA" id="ARBA00022692"/>
    </source>
</evidence>
<dbReference type="InterPro" id="IPR026050">
    <property type="entry name" value="C1GALT1/C1GALT1_chp1"/>
</dbReference>
<dbReference type="PANTHER" id="PTHR23033">
    <property type="entry name" value="BETA1,3-GALACTOSYLTRANSFERASE"/>
    <property type="match status" value="1"/>
</dbReference>
<keyword evidence="8" id="KW-0547">Nucleotide-binding</keyword>
<evidence type="ECO:0000256" key="4">
    <source>
        <dbReference type="ARBA" id="ARBA00012557"/>
    </source>
</evidence>
<evidence type="ECO:0000256" key="3">
    <source>
        <dbReference type="ARBA" id="ARBA00006462"/>
    </source>
</evidence>
<dbReference type="GO" id="GO:0016020">
    <property type="term" value="C:membrane"/>
    <property type="evidence" value="ECO:0007669"/>
    <property type="project" value="UniProtKB-SubCell"/>
</dbReference>
<dbReference type="AlphaFoldDB" id="A0A6P8J8R5"/>